<name>A0ABT9AF64_9BACT</name>
<comment type="caution">
    <text evidence="1">The sequence shown here is derived from an EMBL/GenBank/DDBJ whole genome shotgun (WGS) entry which is preliminary data.</text>
</comment>
<accession>A0ABT9AF64</accession>
<gene>
    <name evidence="1" type="ORF">Q5H92_17635</name>
</gene>
<evidence type="ECO:0000313" key="2">
    <source>
        <dbReference type="Proteomes" id="UP001167796"/>
    </source>
</evidence>
<dbReference type="Proteomes" id="UP001167796">
    <property type="component" value="Unassembled WGS sequence"/>
</dbReference>
<dbReference type="RefSeq" id="WP_305012874.1">
    <property type="nucleotide sequence ID" value="NZ_JAUQSX010000009.1"/>
</dbReference>
<evidence type="ECO:0000313" key="1">
    <source>
        <dbReference type="EMBL" id="MDO7848193.1"/>
    </source>
</evidence>
<organism evidence="1 2">
    <name type="scientific">Hymenobacter mellowenesis</name>
    <dbReference type="NCBI Taxonomy" id="3063995"/>
    <lineage>
        <taxon>Bacteria</taxon>
        <taxon>Pseudomonadati</taxon>
        <taxon>Bacteroidota</taxon>
        <taxon>Cytophagia</taxon>
        <taxon>Cytophagales</taxon>
        <taxon>Hymenobacteraceae</taxon>
        <taxon>Hymenobacter</taxon>
    </lineage>
</organism>
<proteinExistence type="predicted"/>
<reference evidence="1" key="1">
    <citation type="submission" date="2023-07" db="EMBL/GenBank/DDBJ databases">
        <authorList>
            <person name="Kim M.K."/>
        </authorList>
    </citation>
    <scope>NUCLEOTIDE SEQUENCE</scope>
    <source>
        <strain evidence="1">M29</strain>
    </source>
</reference>
<protein>
    <submittedName>
        <fullName evidence="1">Uncharacterized protein</fullName>
    </submittedName>
</protein>
<keyword evidence="2" id="KW-1185">Reference proteome</keyword>
<dbReference type="EMBL" id="JAUQSX010000009">
    <property type="protein sequence ID" value="MDO7848193.1"/>
    <property type="molecule type" value="Genomic_DNA"/>
</dbReference>
<sequence length="130" mass="14237">MARSYLVLLLLLNYLLVVGAGLVERPAQVIDRPFAYRHSQDCQLKHTMRLACFDDCNGVQYKVQKTGERPPLTQLLTSLKGLDLHCLPTSAGPVTTAPRLYSAGPARLAARPAVVPAGYRGEIDLPPRRG</sequence>